<evidence type="ECO:0000259" key="1">
    <source>
        <dbReference type="Pfam" id="PF13472"/>
    </source>
</evidence>
<dbReference type="InterPro" id="IPR036514">
    <property type="entry name" value="SGNH_hydro_sf"/>
</dbReference>
<dbReference type="CDD" id="cd01822">
    <property type="entry name" value="Lysophospholipase_L1_like"/>
    <property type="match status" value="1"/>
</dbReference>
<protein>
    <submittedName>
        <fullName evidence="2">Arylesterase</fullName>
        <ecNumber evidence="2">3.1.1.2</ecNumber>
    </submittedName>
</protein>
<dbReference type="PANTHER" id="PTHR30383">
    <property type="entry name" value="THIOESTERASE 1/PROTEASE 1/LYSOPHOSPHOLIPASE L1"/>
    <property type="match status" value="1"/>
</dbReference>
<dbReference type="EC" id="3.1.1.2" evidence="2"/>
<dbReference type="Gene3D" id="3.40.50.1110">
    <property type="entry name" value="SGNH hydrolase"/>
    <property type="match status" value="1"/>
</dbReference>
<evidence type="ECO:0000313" key="2">
    <source>
        <dbReference type="EMBL" id="OIR19863.1"/>
    </source>
</evidence>
<feature type="domain" description="SGNH hydrolase-type esterase" evidence="1">
    <location>
        <begin position="52"/>
        <end position="207"/>
    </location>
</feature>
<keyword evidence="2" id="KW-0378">Hydrolase</keyword>
<comment type="caution">
    <text evidence="2">The sequence shown here is derived from an EMBL/GenBank/DDBJ whole genome shotgun (WGS) entry which is preliminary data.</text>
</comment>
<dbReference type="GO" id="GO:0004064">
    <property type="term" value="F:arylesterase activity"/>
    <property type="evidence" value="ECO:0007669"/>
    <property type="project" value="UniProtKB-EC"/>
</dbReference>
<accession>A0A1J5TG11</accession>
<dbReference type="GO" id="GO:0004622">
    <property type="term" value="F:phosphatidylcholine lysophospholipase activity"/>
    <property type="evidence" value="ECO:0007669"/>
    <property type="project" value="TreeGrafter"/>
</dbReference>
<organism evidence="2">
    <name type="scientific">mine drainage metagenome</name>
    <dbReference type="NCBI Taxonomy" id="410659"/>
    <lineage>
        <taxon>unclassified sequences</taxon>
        <taxon>metagenomes</taxon>
        <taxon>ecological metagenomes</taxon>
    </lineage>
</organism>
<dbReference type="PANTHER" id="PTHR30383:SF24">
    <property type="entry name" value="THIOESTERASE 1_PROTEASE 1_LYSOPHOSPHOLIPASE L1"/>
    <property type="match status" value="1"/>
</dbReference>
<dbReference type="SUPFAM" id="SSF52266">
    <property type="entry name" value="SGNH hydrolase"/>
    <property type="match status" value="1"/>
</dbReference>
<dbReference type="AlphaFoldDB" id="A0A1J5TG11"/>
<dbReference type="InterPro" id="IPR051532">
    <property type="entry name" value="Ester_Hydrolysis_Enzymes"/>
</dbReference>
<proteinExistence type="predicted"/>
<reference evidence="2" key="1">
    <citation type="submission" date="2016-10" db="EMBL/GenBank/DDBJ databases">
        <title>Sequence of Gallionella enrichment culture.</title>
        <authorList>
            <person name="Poehlein A."/>
            <person name="Muehling M."/>
            <person name="Daniel R."/>
        </authorList>
    </citation>
    <scope>NUCLEOTIDE SEQUENCE</scope>
</reference>
<dbReference type="Pfam" id="PF13472">
    <property type="entry name" value="Lipase_GDSL_2"/>
    <property type="match status" value="1"/>
</dbReference>
<sequence length="230" mass="24402">MSTDRPFLSSHRRRSGTGPVLRLLLPVIALVLLAACGKVKEQAIPPGSPVLALGDSLTEGAGVAPQEAWPSLLASKTGWVVTNGGVSGDTSAAALQRLPSLLDQHRPLLVLVTLGGNDMLRRLPQQETMANLEKIVALVRAHGAKPVLLATPNPSLMGAVFQHLTAADFYQQLAEAQQVPLLKDAMASVLSDPQLKVDQLHPNAAGHVLLAEKIYKELQSLGYIGQDRSS</sequence>
<name>A0A1J5TG11_9ZZZZ</name>
<gene>
    <name evidence="2" type="ORF">GALL_07470</name>
</gene>
<dbReference type="EMBL" id="MLJW01000001">
    <property type="protein sequence ID" value="OIR19863.1"/>
    <property type="molecule type" value="Genomic_DNA"/>
</dbReference>
<dbReference type="InterPro" id="IPR013830">
    <property type="entry name" value="SGNH_hydro"/>
</dbReference>